<dbReference type="PRINTS" id="PR00830">
    <property type="entry name" value="ENDOLAPTASE"/>
</dbReference>
<evidence type="ECO:0000256" key="1">
    <source>
        <dbReference type="ARBA" id="ARBA00004496"/>
    </source>
</evidence>
<evidence type="ECO:0000256" key="3">
    <source>
        <dbReference type="ARBA" id="ARBA00022670"/>
    </source>
</evidence>
<dbReference type="InterPro" id="IPR008268">
    <property type="entry name" value="Peptidase_S16_AS"/>
</dbReference>
<evidence type="ECO:0000256" key="7">
    <source>
        <dbReference type="ARBA" id="ARBA00022840"/>
    </source>
</evidence>
<evidence type="ECO:0000256" key="11">
    <source>
        <dbReference type="PROSITE-ProRule" id="PRU01122"/>
    </source>
</evidence>
<feature type="active site" evidence="9 11">
    <location>
        <position position="747"/>
    </location>
</feature>
<dbReference type="InterPro" id="IPR003959">
    <property type="entry name" value="ATPase_AAA_core"/>
</dbReference>
<evidence type="ECO:0000256" key="5">
    <source>
        <dbReference type="ARBA" id="ARBA00022801"/>
    </source>
</evidence>
<dbReference type="InterPro" id="IPR027065">
    <property type="entry name" value="Lon_Prtase"/>
</dbReference>
<dbReference type="PROSITE" id="PS01046">
    <property type="entry name" value="LON_SER"/>
    <property type="match status" value="1"/>
</dbReference>
<dbReference type="Proteomes" id="UP001575105">
    <property type="component" value="Unassembled WGS sequence"/>
</dbReference>
<dbReference type="SMART" id="SM00382">
    <property type="entry name" value="AAA"/>
    <property type="match status" value="1"/>
</dbReference>
<evidence type="ECO:0000256" key="6">
    <source>
        <dbReference type="ARBA" id="ARBA00022825"/>
    </source>
</evidence>
<keyword evidence="3 9" id="KW-0645">Protease</keyword>
<dbReference type="CDD" id="cd19500">
    <property type="entry name" value="RecA-like_Lon"/>
    <property type="match status" value="1"/>
</dbReference>
<dbReference type="PROSITE" id="PS51787">
    <property type="entry name" value="LON_N"/>
    <property type="match status" value="1"/>
</dbReference>
<dbReference type="InterPro" id="IPR015947">
    <property type="entry name" value="PUA-like_sf"/>
</dbReference>
<feature type="compositionally biased region" description="Basic residues" evidence="13">
    <location>
        <begin position="1"/>
        <end position="22"/>
    </location>
</feature>
<feature type="binding site" evidence="9">
    <location>
        <begin position="412"/>
        <end position="419"/>
    </location>
    <ligand>
        <name>ATP</name>
        <dbReference type="ChEBI" id="CHEBI:30616"/>
    </ligand>
</feature>
<keyword evidence="7 9" id="KW-0067">ATP-binding</keyword>
<evidence type="ECO:0000256" key="2">
    <source>
        <dbReference type="ARBA" id="ARBA00022490"/>
    </source>
</evidence>
<dbReference type="Pfam" id="PF22667">
    <property type="entry name" value="Lon_lid"/>
    <property type="match status" value="1"/>
</dbReference>
<dbReference type="EC" id="3.4.21.53" evidence="9 10"/>
<dbReference type="InterPro" id="IPR008269">
    <property type="entry name" value="Lon_proteolytic"/>
</dbReference>
<dbReference type="SUPFAM" id="SSF88697">
    <property type="entry name" value="PUA domain-like"/>
    <property type="match status" value="1"/>
</dbReference>
<dbReference type="Pfam" id="PF02190">
    <property type="entry name" value="LON_substr_bdg"/>
    <property type="match status" value="1"/>
</dbReference>
<comment type="function">
    <text evidence="9">ATP-dependent serine protease that mediates the selective degradation of mutant and abnormal proteins as well as certain short-lived regulatory proteins. Required for cellular homeostasis and for survival from DNA damage and developmental changes induced by stress. Degrades polypeptides processively to yield small peptide fragments that are 5 to 10 amino acids long. Binds to DNA in a double-stranded, site-specific manner.</text>
</comment>
<dbReference type="GO" id="GO:0004252">
    <property type="term" value="F:serine-type endopeptidase activity"/>
    <property type="evidence" value="ECO:0007669"/>
    <property type="project" value="UniProtKB-EC"/>
</dbReference>
<evidence type="ECO:0000259" key="14">
    <source>
        <dbReference type="PROSITE" id="PS51786"/>
    </source>
</evidence>
<dbReference type="InterPro" id="IPR014721">
    <property type="entry name" value="Ribsml_uS5_D2-typ_fold_subgr"/>
</dbReference>
<dbReference type="SMART" id="SM00464">
    <property type="entry name" value="LON"/>
    <property type="match status" value="1"/>
</dbReference>
<dbReference type="PROSITE" id="PS51786">
    <property type="entry name" value="LON_PROTEOLYTIC"/>
    <property type="match status" value="1"/>
</dbReference>
<dbReference type="InterPro" id="IPR027543">
    <property type="entry name" value="Lon_bac"/>
</dbReference>
<comment type="similarity">
    <text evidence="9 10 11 12">Belongs to the peptidase S16 family.</text>
</comment>
<dbReference type="Gene3D" id="1.20.58.1480">
    <property type="match status" value="1"/>
</dbReference>
<feature type="domain" description="Lon proteolytic" evidence="14">
    <location>
        <begin position="660"/>
        <end position="841"/>
    </location>
</feature>
<dbReference type="Gene3D" id="2.30.130.40">
    <property type="entry name" value="LON domain-like"/>
    <property type="match status" value="1"/>
</dbReference>
<evidence type="ECO:0000256" key="4">
    <source>
        <dbReference type="ARBA" id="ARBA00022741"/>
    </source>
</evidence>
<dbReference type="InterPro" id="IPR003111">
    <property type="entry name" value="Lon_prtase_N"/>
</dbReference>
<keyword evidence="8 9" id="KW-0346">Stress response</keyword>
<feature type="region of interest" description="Disordered" evidence="13">
    <location>
        <begin position="1"/>
        <end position="58"/>
    </location>
</feature>
<dbReference type="RefSeq" id="WP_425346496.1">
    <property type="nucleotide sequence ID" value="NZ_JBGUBD010000010.1"/>
</dbReference>
<evidence type="ECO:0000259" key="15">
    <source>
        <dbReference type="PROSITE" id="PS51787"/>
    </source>
</evidence>
<dbReference type="EMBL" id="JBGUBD010000010">
    <property type="protein sequence ID" value="MFA9479570.1"/>
    <property type="molecule type" value="Genomic_DNA"/>
</dbReference>
<feature type="domain" description="Lon N-terminal" evidence="15">
    <location>
        <begin position="67"/>
        <end position="260"/>
    </location>
</feature>
<dbReference type="Pfam" id="PF05362">
    <property type="entry name" value="Lon_C"/>
    <property type="match status" value="1"/>
</dbReference>
<comment type="subcellular location">
    <subcellularLocation>
        <location evidence="1 9 10">Cytoplasm</location>
    </subcellularLocation>
</comment>
<protein>
    <recommendedName>
        <fullName evidence="9 10">Lon protease</fullName>
        <ecNumber evidence="9 10">3.4.21.53</ecNumber>
    </recommendedName>
    <alternativeName>
        <fullName evidence="9">ATP-dependent protease La</fullName>
    </alternativeName>
</protein>
<organism evidence="16 17">
    <name type="scientific">Natronomicrosphaera hydrolytica</name>
    <dbReference type="NCBI Taxonomy" id="3242702"/>
    <lineage>
        <taxon>Bacteria</taxon>
        <taxon>Pseudomonadati</taxon>
        <taxon>Planctomycetota</taxon>
        <taxon>Phycisphaerae</taxon>
        <taxon>Phycisphaerales</taxon>
        <taxon>Phycisphaeraceae</taxon>
        <taxon>Natronomicrosphaera</taxon>
    </lineage>
</organism>
<dbReference type="InterPro" id="IPR020568">
    <property type="entry name" value="Ribosomal_Su5_D2-typ_SF"/>
</dbReference>
<dbReference type="InterPro" id="IPR054594">
    <property type="entry name" value="Lon_lid"/>
</dbReference>
<evidence type="ECO:0000256" key="13">
    <source>
        <dbReference type="SAM" id="MobiDB-lite"/>
    </source>
</evidence>
<name>A0ABV4U7K1_9BACT</name>
<dbReference type="InterPro" id="IPR004815">
    <property type="entry name" value="Lon_bac/euk-typ"/>
</dbReference>
<dbReference type="PIRSF" id="PIRSF001174">
    <property type="entry name" value="Lon_proteas"/>
    <property type="match status" value="1"/>
</dbReference>
<dbReference type="Gene3D" id="1.20.5.5270">
    <property type="match status" value="1"/>
</dbReference>
<keyword evidence="6 9" id="KW-0720">Serine protease</keyword>
<dbReference type="Pfam" id="PF00004">
    <property type="entry name" value="AAA"/>
    <property type="match status" value="1"/>
</dbReference>
<dbReference type="InterPro" id="IPR003593">
    <property type="entry name" value="AAA+_ATPase"/>
</dbReference>
<keyword evidence="2 9" id="KW-0963">Cytoplasm</keyword>
<accession>A0ABV4U7K1</accession>
<comment type="catalytic activity">
    <reaction evidence="9 10 11">
        <text>Hydrolysis of proteins in presence of ATP.</text>
        <dbReference type="EC" id="3.4.21.53"/>
    </reaction>
</comment>
<dbReference type="InterPro" id="IPR046336">
    <property type="entry name" value="Lon_prtase_N_sf"/>
</dbReference>
<dbReference type="Gene3D" id="3.30.230.10">
    <property type="match status" value="1"/>
</dbReference>
<evidence type="ECO:0000256" key="9">
    <source>
        <dbReference type="HAMAP-Rule" id="MF_01973"/>
    </source>
</evidence>
<sequence>MAKRTTKRTTQRSTKRPTRRSTGRGPARQAGEANVNPPAEAELVVPATRTGDNPDENEAQAKLPEVMPLLPLRGTVAFPGTVMPLTVGRPSSRQMLEESLPQSKIIAFVAQKDEDVDEPEMDDLYRVATAGTVLKLIRQQDDTVSIIVHGLRRVRIKRLKQEKPYLRAAVEPLTEKSATSRRFEASVNQLRDQARQLIELTPNAPEQALTAMMNIEEPGTLADFLASNLDLDVPAKQDLLEETNVEVRVRTVLRAVTNQLEMARLQQKIQQDVQSSIGQSQRKLYLREQLKAIQRELGEDGEAGESVQQLRDRLEEANLPEEVMNEAQRELNRLDVIPAASPEYSVITTYLELLADLPWNKASEDKLDLERARRILDRDHYNLEKVKRRLIEYLAVRKLNPEGRGPILCLVGPPGVGKTSLGQSIADALGRKFARMSLGGIRDEAEVRGHRRTYIGAMPGRIIQELRRAGTNNPVMMLDEVDKLGADFRGDPSSALLEVLDPRQNNAFVDRYLDVAFDLSQVIFIATANYMGTVPPALRDRMEVIDIAGYTDHDKVEIARKYLVPRQLTENGLTRKQCQWRASGLRKAIDDYTREAGVRELERQIGAVCRGVAARVAGDPKSNGRKNGKKSSRHTSIVDGQLVREMLGPEKYTRELEMRREAPGVAMGLAYTPAGGEVLFVEATAYPGKGNIVLTGQIGDVMKESASAALSLFKSRAPELGYDVKQLADRDLHIHVPAGAVPKDGPSAGVAMYTAIASLLLDLPIRSKLAMTGEVTLRGKVLPVGGIKEKSLAASRVGIKTIVLPKENQRDMEEVDTQVKKKCRFEFVENVDDVLAFALGKTKLKHVTK</sequence>
<dbReference type="HAMAP" id="MF_01973">
    <property type="entry name" value="lon_bact"/>
    <property type="match status" value="1"/>
</dbReference>
<proteinExistence type="evidence at transcript level"/>
<gene>
    <name evidence="9 16" type="primary">lon</name>
    <name evidence="16" type="ORF">ACERK3_14870</name>
</gene>
<evidence type="ECO:0000256" key="10">
    <source>
        <dbReference type="PIRNR" id="PIRNR001174"/>
    </source>
</evidence>
<comment type="subunit">
    <text evidence="9 10">Homohexamer. Organized in a ring with a central cavity.</text>
</comment>
<dbReference type="Gene3D" id="3.40.50.300">
    <property type="entry name" value="P-loop containing nucleotide triphosphate hydrolases"/>
    <property type="match status" value="1"/>
</dbReference>
<feature type="active site" evidence="9 11">
    <location>
        <position position="790"/>
    </location>
</feature>
<evidence type="ECO:0000313" key="17">
    <source>
        <dbReference type="Proteomes" id="UP001575105"/>
    </source>
</evidence>
<evidence type="ECO:0000256" key="12">
    <source>
        <dbReference type="RuleBase" id="RU000591"/>
    </source>
</evidence>
<comment type="induction">
    <text evidence="9">By heat shock.</text>
</comment>
<dbReference type="InterPro" id="IPR027417">
    <property type="entry name" value="P-loop_NTPase"/>
</dbReference>
<comment type="caution">
    <text evidence="16">The sequence shown here is derived from an EMBL/GenBank/DDBJ whole genome shotgun (WGS) entry which is preliminary data.</text>
</comment>
<dbReference type="Gene3D" id="1.10.8.60">
    <property type="match status" value="1"/>
</dbReference>
<keyword evidence="17" id="KW-1185">Reference proteome</keyword>
<reference evidence="16 17" key="1">
    <citation type="submission" date="2024-08" db="EMBL/GenBank/DDBJ databases">
        <title>Whole-genome sequencing of halo(alkali)philic microorganisms from hypersaline lakes.</title>
        <authorList>
            <person name="Sorokin D.Y."/>
            <person name="Merkel A.Y."/>
            <person name="Messina E."/>
            <person name="Yakimov M."/>
        </authorList>
    </citation>
    <scope>NUCLEOTIDE SEQUENCE [LARGE SCALE GENOMIC DNA]</scope>
    <source>
        <strain evidence="16 17">AB-hyl4</strain>
    </source>
</reference>
<keyword evidence="4 9" id="KW-0547">Nucleotide-binding</keyword>
<evidence type="ECO:0000256" key="8">
    <source>
        <dbReference type="ARBA" id="ARBA00023016"/>
    </source>
</evidence>
<dbReference type="SUPFAM" id="SSF52540">
    <property type="entry name" value="P-loop containing nucleoside triphosphate hydrolases"/>
    <property type="match status" value="1"/>
</dbReference>
<dbReference type="SUPFAM" id="SSF54211">
    <property type="entry name" value="Ribosomal protein S5 domain 2-like"/>
    <property type="match status" value="1"/>
</dbReference>
<dbReference type="PANTHER" id="PTHR10046">
    <property type="entry name" value="ATP DEPENDENT LON PROTEASE FAMILY MEMBER"/>
    <property type="match status" value="1"/>
</dbReference>
<keyword evidence="5 9" id="KW-0378">Hydrolase</keyword>
<evidence type="ECO:0000313" key="16">
    <source>
        <dbReference type="EMBL" id="MFA9479570.1"/>
    </source>
</evidence>
<dbReference type="NCBIfam" id="TIGR00763">
    <property type="entry name" value="lon"/>
    <property type="match status" value="1"/>
</dbReference>